<dbReference type="Gene3D" id="3.40.109.10">
    <property type="entry name" value="NADH Oxidase"/>
    <property type="match status" value="1"/>
</dbReference>
<dbReference type="eggNOG" id="COG0778">
    <property type="taxonomic scope" value="Bacteria"/>
</dbReference>
<evidence type="ECO:0000256" key="5">
    <source>
        <dbReference type="ARBA" id="ARBA00023002"/>
    </source>
</evidence>
<comment type="similarity">
    <text evidence="2">Belongs to the nitroreductase family.</text>
</comment>
<accession>W6T4D4</accession>
<protein>
    <submittedName>
        <fullName evidence="7">Nitroreductase</fullName>
    </submittedName>
</protein>
<dbReference type="HOGENOM" id="CLU_070764_9_1_9"/>
<evidence type="ECO:0000313" key="8">
    <source>
        <dbReference type="Proteomes" id="UP000019247"/>
    </source>
</evidence>
<evidence type="ECO:0000256" key="3">
    <source>
        <dbReference type="ARBA" id="ARBA00022630"/>
    </source>
</evidence>
<sequence length="218" mass="24056">MDFSAVINARHSYRSFSDRAIDKTVLRQIVAQAQQTPSWANAQPWQVVIATGDTLAKIRTTFAHRTQQGQAGSTDMTVAHRTSWDSQSRRNMADWSNDLSQYLYDQNVGTKAYSDSQLTLFNSPALVYLTVPGDVNAWQIFDTGAFAQTLMLSAANVGVQSIPAYELVKYPDELRQLLGLPTDQKILMGVALGYADAGVINGFRTSRVATDQMLTIKA</sequence>
<evidence type="ECO:0000256" key="1">
    <source>
        <dbReference type="ARBA" id="ARBA00001917"/>
    </source>
</evidence>
<dbReference type="STRING" id="1400520.LFAB_15615"/>
<dbReference type="EMBL" id="AWWK01000080">
    <property type="protein sequence ID" value="ETY72812.1"/>
    <property type="molecule type" value="Genomic_DNA"/>
</dbReference>
<organism evidence="7 8">
    <name type="scientific">Lactiplantibacillus fabifermentans T30PCM01</name>
    <dbReference type="NCBI Taxonomy" id="1400520"/>
    <lineage>
        <taxon>Bacteria</taxon>
        <taxon>Bacillati</taxon>
        <taxon>Bacillota</taxon>
        <taxon>Bacilli</taxon>
        <taxon>Lactobacillales</taxon>
        <taxon>Lactobacillaceae</taxon>
        <taxon>Lactiplantibacillus</taxon>
    </lineage>
</organism>
<reference evidence="7 8" key="1">
    <citation type="journal article" date="2014" name="Genome Announc.">
        <title>Genome Sequence of Lactobacillus fabifermentans Strain T30PCM01, Isolated from Fermenting Grape Marc.</title>
        <authorList>
            <person name="Treu L."/>
            <person name="Vendramin V."/>
            <person name="Bovo B."/>
            <person name="Giacomini A."/>
            <person name="Corich V."/>
            <person name="Campanaro S."/>
        </authorList>
    </citation>
    <scope>NUCLEOTIDE SEQUENCE [LARGE SCALE GENOMIC DNA]</scope>
    <source>
        <strain evidence="7 8">T30PCM01</strain>
    </source>
</reference>
<dbReference type="InterPro" id="IPR029479">
    <property type="entry name" value="Nitroreductase"/>
</dbReference>
<dbReference type="PATRIC" id="fig|1400520.3.peg.3064"/>
<dbReference type="GO" id="GO:0016491">
    <property type="term" value="F:oxidoreductase activity"/>
    <property type="evidence" value="ECO:0007669"/>
    <property type="project" value="UniProtKB-KW"/>
</dbReference>
<keyword evidence="5" id="KW-0560">Oxidoreductase</keyword>
<comment type="cofactor">
    <cofactor evidence="1">
        <name>FMN</name>
        <dbReference type="ChEBI" id="CHEBI:58210"/>
    </cofactor>
</comment>
<dbReference type="CDD" id="cd02136">
    <property type="entry name" value="PnbA_NfnB-like"/>
    <property type="match status" value="1"/>
</dbReference>
<dbReference type="AlphaFoldDB" id="W6T4D4"/>
<dbReference type="RefSeq" id="WP_033614668.1">
    <property type="nucleotide sequence ID" value="NZ_KK036528.1"/>
</dbReference>
<dbReference type="Proteomes" id="UP000019247">
    <property type="component" value="Unassembled WGS sequence"/>
</dbReference>
<comment type="caution">
    <text evidence="7">The sequence shown here is derived from an EMBL/GenBank/DDBJ whole genome shotgun (WGS) entry which is preliminary data.</text>
</comment>
<feature type="domain" description="Nitroreductase" evidence="6">
    <location>
        <begin position="7"/>
        <end position="194"/>
    </location>
</feature>
<keyword evidence="4" id="KW-0288">FMN</keyword>
<evidence type="ECO:0000259" key="6">
    <source>
        <dbReference type="Pfam" id="PF00881"/>
    </source>
</evidence>
<dbReference type="SUPFAM" id="SSF55469">
    <property type="entry name" value="FMN-dependent nitroreductase-like"/>
    <property type="match status" value="1"/>
</dbReference>
<dbReference type="PANTHER" id="PTHR43673">
    <property type="entry name" value="NAD(P)H NITROREDUCTASE YDGI-RELATED"/>
    <property type="match status" value="1"/>
</dbReference>
<evidence type="ECO:0000313" key="7">
    <source>
        <dbReference type="EMBL" id="ETY72812.1"/>
    </source>
</evidence>
<dbReference type="InterPro" id="IPR000415">
    <property type="entry name" value="Nitroreductase-like"/>
</dbReference>
<proteinExistence type="inferred from homology"/>
<dbReference type="PANTHER" id="PTHR43673:SF2">
    <property type="entry name" value="NITROREDUCTASE"/>
    <property type="match status" value="1"/>
</dbReference>
<gene>
    <name evidence="7" type="ORF">LFAB_15615</name>
</gene>
<dbReference type="Pfam" id="PF00881">
    <property type="entry name" value="Nitroreductase"/>
    <property type="match status" value="1"/>
</dbReference>
<keyword evidence="3" id="KW-0285">Flavoprotein</keyword>
<name>W6T4D4_9LACO</name>
<evidence type="ECO:0000256" key="2">
    <source>
        <dbReference type="ARBA" id="ARBA00007118"/>
    </source>
</evidence>
<evidence type="ECO:0000256" key="4">
    <source>
        <dbReference type="ARBA" id="ARBA00022643"/>
    </source>
</evidence>